<dbReference type="InterPro" id="IPR014036">
    <property type="entry name" value="DeoR-like_C"/>
</dbReference>
<dbReference type="SMART" id="SM01134">
    <property type="entry name" value="DeoRC"/>
    <property type="match status" value="1"/>
</dbReference>
<dbReference type="InterPro" id="IPR018356">
    <property type="entry name" value="Tscrpt_reg_HTH_DeoR_CS"/>
</dbReference>
<dbReference type="PROSITE" id="PS51000">
    <property type="entry name" value="HTH_DEOR_2"/>
    <property type="match status" value="1"/>
</dbReference>
<keyword evidence="1" id="KW-0805">Transcription regulation</keyword>
<proteinExistence type="predicted"/>
<name>A0ABY2BF22_9ACTN</name>
<evidence type="ECO:0000256" key="4">
    <source>
        <dbReference type="SAM" id="MobiDB-lite"/>
    </source>
</evidence>
<evidence type="ECO:0000256" key="3">
    <source>
        <dbReference type="ARBA" id="ARBA00023163"/>
    </source>
</evidence>
<comment type="caution">
    <text evidence="6">The sequence shown here is derived from an EMBL/GenBank/DDBJ whole genome shotgun (WGS) entry which is preliminary data.</text>
</comment>
<dbReference type="InterPro" id="IPR037171">
    <property type="entry name" value="NagB/RpiA_transferase-like"/>
</dbReference>
<dbReference type="RefSeq" id="WP_132191879.1">
    <property type="nucleotide sequence ID" value="NZ_SLWM01000012.1"/>
</dbReference>
<protein>
    <submittedName>
        <fullName evidence="6">DeoR family transcriptional regulator</fullName>
    </submittedName>
</protein>
<keyword evidence="2" id="KW-0238">DNA-binding</keyword>
<dbReference type="InterPro" id="IPR036390">
    <property type="entry name" value="WH_DNA-bd_sf"/>
</dbReference>
<dbReference type="PROSITE" id="PS00894">
    <property type="entry name" value="HTH_DEOR_1"/>
    <property type="match status" value="1"/>
</dbReference>
<feature type="region of interest" description="Disordered" evidence="4">
    <location>
        <begin position="1"/>
        <end position="28"/>
    </location>
</feature>
<evidence type="ECO:0000313" key="7">
    <source>
        <dbReference type="Proteomes" id="UP000295818"/>
    </source>
</evidence>
<evidence type="ECO:0000256" key="1">
    <source>
        <dbReference type="ARBA" id="ARBA00023015"/>
    </source>
</evidence>
<dbReference type="PRINTS" id="PR00037">
    <property type="entry name" value="HTHLACR"/>
</dbReference>
<keyword evidence="3" id="KW-0804">Transcription</keyword>
<evidence type="ECO:0000313" key="6">
    <source>
        <dbReference type="EMBL" id="TCO18318.1"/>
    </source>
</evidence>
<dbReference type="Pfam" id="PF08220">
    <property type="entry name" value="HTH_DeoR"/>
    <property type="match status" value="1"/>
</dbReference>
<organism evidence="6 7">
    <name type="scientific">Kribbella orskensis</name>
    <dbReference type="NCBI Taxonomy" id="2512216"/>
    <lineage>
        <taxon>Bacteria</taxon>
        <taxon>Bacillati</taxon>
        <taxon>Actinomycetota</taxon>
        <taxon>Actinomycetes</taxon>
        <taxon>Propionibacteriales</taxon>
        <taxon>Kribbellaceae</taxon>
        <taxon>Kribbella</taxon>
    </lineage>
</organism>
<reference evidence="6 7" key="1">
    <citation type="journal article" date="2015" name="Stand. Genomic Sci.">
        <title>Genomic Encyclopedia of Bacterial and Archaeal Type Strains, Phase III: the genomes of soil and plant-associated and newly described type strains.</title>
        <authorList>
            <person name="Whitman W.B."/>
            <person name="Woyke T."/>
            <person name="Klenk H.P."/>
            <person name="Zhou Y."/>
            <person name="Lilburn T.G."/>
            <person name="Beck B.J."/>
            <person name="De Vos P."/>
            <person name="Vandamme P."/>
            <person name="Eisen J.A."/>
            <person name="Garrity G."/>
            <person name="Hugenholtz P."/>
            <person name="Kyrpides N.C."/>
        </authorList>
    </citation>
    <scope>NUCLEOTIDE SEQUENCE [LARGE SCALE GENOMIC DNA]</scope>
    <source>
        <strain evidence="6 7">VKM Ac-2538</strain>
    </source>
</reference>
<accession>A0ABY2BF22</accession>
<evidence type="ECO:0000259" key="5">
    <source>
        <dbReference type="PROSITE" id="PS51000"/>
    </source>
</evidence>
<dbReference type="SUPFAM" id="SSF46785">
    <property type="entry name" value="Winged helix' DNA-binding domain"/>
    <property type="match status" value="1"/>
</dbReference>
<dbReference type="InterPro" id="IPR001034">
    <property type="entry name" value="DeoR_HTH"/>
</dbReference>
<dbReference type="Proteomes" id="UP000295818">
    <property type="component" value="Unassembled WGS sequence"/>
</dbReference>
<dbReference type="InterPro" id="IPR050313">
    <property type="entry name" value="Carb_Metab_HTH_regulators"/>
</dbReference>
<dbReference type="Pfam" id="PF00455">
    <property type="entry name" value="DeoRC"/>
    <property type="match status" value="1"/>
</dbReference>
<evidence type="ECO:0000256" key="2">
    <source>
        <dbReference type="ARBA" id="ARBA00023125"/>
    </source>
</evidence>
<dbReference type="PANTHER" id="PTHR30363:SF44">
    <property type="entry name" value="AGA OPERON TRANSCRIPTIONAL REPRESSOR-RELATED"/>
    <property type="match status" value="1"/>
</dbReference>
<dbReference type="InterPro" id="IPR036388">
    <property type="entry name" value="WH-like_DNA-bd_sf"/>
</dbReference>
<gene>
    <name evidence="6" type="ORF">EV644_11266</name>
</gene>
<dbReference type="SUPFAM" id="SSF100950">
    <property type="entry name" value="NagB/RpiA/CoA transferase-like"/>
    <property type="match status" value="1"/>
</dbReference>
<keyword evidence="7" id="KW-1185">Reference proteome</keyword>
<dbReference type="EMBL" id="SLWM01000012">
    <property type="protein sequence ID" value="TCO18318.1"/>
    <property type="molecule type" value="Genomic_DNA"/>
</dbReference>
<dbReference type="Gene3D" id="1.10.10.10">
    <property type="entry name" value="Winged helix-like DNA-binding domain superfamily/Winged helix DNA-binding domain"/>
    <property type="match status" value="1"/>
</dbReference>
<feature type="domain" description="HTH deoR-type" evidence="5">
    <location>
        <begin position="28"/>
        <end position="83"/>
    </location>
</feature>
<feature type="compositionally biased region" description="Basic and acidic residues" evidence="4">
    <location>
        <begin position="8"/>
        <end position="24"/>
    </location>
</feature>
<dbReference type="SMART" id="SM00420">
    <property type="entry name" value="HTH_DEOR"/>
    <property type="match status" value="1"/>
</dbReference>
<dbReference type="PANTHER" id="PTHR30363">
    <property type="entry name" value="HTH-TYPE TRANSCRIPTIONAL REGULATOR SRLR-RELATED"/>
    <property type="match status" value="1"/>
</dbReference>
<sequence>MSSDTVDGDTRPEPADPGRPDTAELSRPARRQAEIAAYVVEHGSVSANDLVEAFGVSVMTVHRDLDELERQGVVRKYRGGVTAQPTSVFESNVAYRLNTAQAEKSALARHARAMIEPGMSVMLDDSTSALALVDLFEDITPLTVATNFLPAISKLTGLRDITLVALGGIYSATHDSFGGMPCAEAVEALHTDFLFCSVSAVSPTHAFHQEEEIVLVKRAMLRSARTKVLLVDHGKLQRTALHRLAPLTDFDVVVVDEKTPADLVQALRDNGATVEVAPL</sequence>